<keyword evidence="2" id="KW-1185">Reference proteome</keyword>
<dbReference type="EMBL" id="CP002382">
    <property type="protein sequence ID" value="AEP09419.1"/>
    <property type="molecule type" value="Genomic_DNA"/>
</dbReference>
<reference evidence="1 2" key="1">
    <citation type="journal article" date="2011" name="BMC Genomics">
        <title>Genomic insights into an obligate epibiotic bacterial predator: Micavibrio aeruginosavorus ARL-13.</title>
        <authorList>
            <person name="Wang Z."/>
            <person name="Kadouri D."/>
            <person name="Wu M."/>
        </authorList>
    </citation>
    <scope>NUCLEOTIDE SEQUENCE [LARGE SCALE GENOMIC DNA]</scope>
    <source>
        <strain evidence="1 2">ARL-13</strain>
    </source>
</reference>
<organism evidence="1 2">
    <name type="scientific">Micavibrio aeruginosavorus (strain ARL-13)</name>
    <dbReference type="NCBI Taxonomy" id="856793"/>
    <lineage>
        <taxon>Bacteria</taxon>
        <taxon>Pseudomonadati</taxon>
        <taxon>Bdellovibrionota</taxon>
        <taxon>Bdellovibrionia</taxon>
        <taxon>Bdellovibrionales</taxon>
        <taxon>Pseudobdellovibrionaceae</taxon>
        <taxon>Micavibrio</taxon>
    </lineage>
</organism>
<dbReference type="STRING" id="856793.MICA_1091"/>
<dbReference type="Proteomes" id="UP000009286">
    <property type="component" value="Chromosome"/>
</dbReference>
<dbReference type="AlphaFoldDB" id="G2KN86"/>
<evidence type="ECO:0000313" key="1">
    <source>
        <dbReference type="EMBL" id="AEP09419.1"/>
    </source>
</evidence>
<proteinExistence type="predicted"/>
<dbReference type="KEGG" id="mai:MICA_1091"/>
<dbReference type="RefSeq" id="WP_014102642.1">
    <property type="nucleotide sequence ID" value="NC_016026.1"/>
</dbReference>
<dbReference type="HOGENOM" id="CLU_1341994_0_0_5"/>
<gene>
    <name evidence="1" type="ordered locus">MICA_1091</name>
</gene>
<dbReference type="OrthoDB" id="9820986at2"/>
<name>G2KN86_MICAA</name>
<accession>G2KN86</accession>
<sequence length="204" mass="22579">MQWHRLDRDRTIAMIDSVKTAGDSGLFAPTTSEAKCHKLSFYRNLLLYRLTNYASLPSFSFDYLGDGKTYFYLDGSVMPIYAANDAGHLFLDPSNVMDYLTFFFEHVSGPDGDIFVIDRMQDHPALDALSGDQVAAIAVHHQPPEINANIAGDFTIKTSMVYLGTLVRAVITVDKRGRVNVLDTQMLMSSSISTSGYSAGDMAR</sequence>
<evidence type="ECO:0000313" key="2">
    <source>
        <dbReference type="Proteomes" id="UP000009286"/>
    </source>
</evidence>
<protein>
    <submittedName>
        <fullName evidence="1">Uncharacterized protein</fullName>
    </submittedName>
</protein>